<protein>
    <submittedName>
        <fullName evidence="4">GNAT family N-acetyltransferase</fullName>
    </submittedName>
</protein>
<sequence length="155" mass="17205">MSHPTIQVLPAHADAWPALRHLLQICHLTEEGVAAQLDRVRVAYMHGQVVGMALLERYAEGGLLRSVAVDPAWQGKGIGRRLVEAMLEEARQEGLQQVFLLTETAAGFFARLGFEAITREVVPVSVQQASQFTHLCPTSSQVMRIFLPEIIDKHQ</sequence>
<dbReference type="InterPro" id="IPR045039">
    <property type="entry name" value="NSI-like"/>
</dbReference>
<dbReference type="GO" id="GO:0008080">
    <property type="term" value="F:N-acetyltransferase activity"/>
    <property type="evidence" value="ECO:0007669"/>
    <property type="project" value="InterPro"/>
</dbReference>
<evidence type="ECO:0000259" key="3">
    <source>
        <dbReference type="PROSITE" id="PS51186"/>
    </source>
</evidence>
<dbReference type="CDD" id="cd04301">
    <property type="entry name" value="NAT_SF"/>
    <property type="match status" value="1"/>
</dbReference>
<dbReference type="Gene3D" id="3.40.630.30">
    <property type="match status" value="1"/>
</dbReference>
<feature type="domain" description="N-acetyltransferase" evidence="3">
    <location>
        <begin position="6"/>
        <end position="148"/>
    </location>
</feature>
<dbReference type="InterPro" id="IPR016181">
    <property type="entry name" value="Acyl_CoA_acyltransferase"/>
</dbReference>
<dbReference type="NCBIfam" id="NF040501">
    <property type="entry name" value="resist_ArsN2"/>
    <property type="match status" value="1"/>
</dbReference>
<evidence type="ECO:0000256" key="1">
    <source>
        <dbReference type="ARBA" id="ARBA00022679"/>
    </source>
</evidence>
<keyword evidence="2" id="KW-0012">Acyltransferase</keyword>
<gene>
    <name evidence="4" type="ORF">ENO59_08810</name>
</gene>
<dbReference type="SUPFAM" id="SSF55729">
    <property type="entry name" value="Acyl-CoA N-acyltransferases (Nat)"/>
    <property type="match status" value="1"/>
</dbReference>
<dbReference type="AlphaFoldDB" id="A0A7V2B1L2"/>
<name>A0A7V2B1L2_RHOMR</name>
<proteinExistence type="predicted"/>
<dbReference type="Pfam" id="PF13508">
    <property type="entry name" value="Acetyltransf_7"/>
    <property type="match status" value="1"/>
</dbReference>
<evidence type="ECO:0000313" key="4">
    <source>
        <dbReference type="EMBL" id="HER96601.1"/>
    </source>
</evidence>
<accession>A0A7V2B1L2</accession>
<dbReference type="PANTHER" id="PTHR43626:SF4">
    <property type="entry name" value="GCN5-RELATED N-ACETYLTRANSFERASE 2, CHLOROPLASTIC"/>
    <property type="match status" value="1"/>
</dbReference>
<dbReference type="EMBL" id="DSGB01000006">
    <property type="protein sequence ID" value="HER96601.1"/>
    <property type="molecule type" value="Genomic_DNA"/>
</dbReference>
<dbReference type="PANTHER" id="PTHR43626">
    <property type="entry name" value="ACYL-COA N-ACYLTRANSFERASE"/>
    <property type="match status" value="1"/>
</dbReference>
<dbReference type="PROSITE" id="PS51186">
    <property type="entry name" value="GNAT"/>
    <property type="match status" value="1"/>
</dbReference>
<keyword evidence="1 4" id="KW-0808">Transferase</keyword>
<dbReference type="GO" id="GO:0005737">
    <property type="term" value="C:cytoplasm"/>
    <property type="evidence" value="ECO:0007669"/>
    <property type="project" value="TreeGrafter"/>
</dbReference>
<organism evidence="4">
    <name type="scientific">Rhodothermus marinus</name>
    <name type="common">Rhodothermus obamensis</name>
    <dbReference type="NCBI Taxonomy" id="29549"/>
    <lineage>
        <taxon>Bacteria</taxon>
        <taxon>Pseudomonadati</taxon>
        <taxon>Rhodothermota</taxon>
        <taxon>Rhodothermia</taxon>
        <taxon>Rhodothermales</taxon>
        <taxon>Rhodothermaceae</taxon>
        <taxon>Rhodothermus</taxon>
    </lineage>
</organism>
<evidence type="ECO:0000256" key="2">
    <source>
        <dbReference type="ARBA" id="ARBA00023315"/>
    </source>
</evidence>
<comment type="caution">
    <text evidence="4">The sequence shown here is derived from an EMBL/GenBank/DDBJ whole genome shotgun (WGS) entry which is preliminary data.</text>
</comment>
<reference evidence="4" key="1">
    <citation type="journal article" date="2020" name="mSystems">
        <title>Genome- and Community-Level Interaction Insights into Carbon Utilization and Element Cycling Functions of Hydrothermarchaeota in Hydrothermal Sediment.</title>
        <authorList>
            <person name="Zhou Z."/>
            <person name="Liu Y."/>
            <person name="Xu W."/>
            <person name="Pan J."/>
            <person name="Luo Z.H."/>
            <person name="Li M."/>
        </authorList>
    </citation>
    <scope>NUCLEOTIDE SEQUENCE [LARGE SCALE GENOMIC DNA]</scope>
    <source>
        <strain evidence="4">SpSt-143</strain>
    </source>
</reference>
<dbReference type="InterPro" id="IPR000182">
    <property type="entry name" value="GNAT_dom"/>
</dbReference>